<feature type="domain" description="Carbohydrate kinase PfkB" evidence="3">
    <location>
        <begin position="7"/>
        <end position="313"/>
    </location>
</feature>
<dbReference type="InterPro" id="IPR011611">
    <property type="entry name" value="PfkB_dom"/>
</dbReference>
<dbReference type="InterPro" id="IPR002173">
    <property type="entry name" value="Carboh/pur_kinase_PfkB_CS"/>
</dbReference>
<dbReference type="InterPro" id="IPR029056">
    <property type="entry name" value="Ribokinase-like"/>
</dbReference>
<dbReference type="PANTHER" id="PTHR10584">
    <property type="entry name" value="SUGAR KINASE"/>
    <property type="match status" value="1"/>
</dbReference>
<gene>
    <name evidence="4" type="ordered locus">NT01EI_1759</name>
</gene>
<evidence type="ECO:0000313" key="4">
    <source>
        <dbReference type="EMBL" id="ACR68938.1"/>
    </source>
</evidence>
<keyword evidence="2 4" id="KW-0418">Kinase</keyword>
<dbReference type="KEGG" id="eic:NT01EI_1759"/>
<dbReference type="Proteomes" id="UP000001485">
    <property type="component" value="Chromosome"/>
</dbReference>
<dbReference type="GO" id="GO:0005829">
    <property type="term" value="C:cytosol"/>
    <property type="evidence" value="ECO:0007669"/>
    <property type="project" value="TreeGrafter"/>
</dbReference>
<dbReference type="STRING" id="67780.B6E78_01955"/>
<dbReference type="PANTHER" id="PTHR10584:SF166">
    <property type="entry name" value="RIBOKINASE"/>
    <property type="match status" value="1"/>
</dbReference>
<reference evidence="4 5" key="2">
    <citation type="journal article" date="2012" name="J. Bacteriol.">
        <title>Genome Sequence of Edwardsiella ictaluri 93-146, a Strain Associated with a Natural Channel Catfish Outbreak of Enteric Septicemia of Catfish.</title>
        <authorList>
            <person name="Williams M.L."/>
            <person name="Gillaspy A.F."/>
            <person name="Dyer D.W."/>
            <person name="Thune R.L."/>
            <person name="Waldbieser G.C."/>
            <person name="Schuster S.C."/>
            <person name="Gipson J."/>
            <person name="Zaitshik J."/>
            <person name="Landry C."/>
            <person name="Banes M.M."/>
            <person name="Lawrence M.L."/>
        </authorList>
    </citation>
    <scope>NUCLEOTIDE SEQUENCE [LARGE SCALE GENOMIC DNA]</scope>
    <source>
        <strain evidence="4 5">93-146</strain>
    </source>
</reference>
<reference evidence="5" key="1">
    <citation type="submission" date="2009-03" db="EMBL/GenBank/DDBJ databases">
        <title>Complete genome sequence of Edwardsiella ictaluri 93-146.</title>
        <authorList>
            <person name="Williams M.L."/>
            <person name="Gillaspy A.F."/>
            <person name="Dyer D.W."/>
            <person name="Thune R.L."/>
            <person name="Waldbieser G.C."/>
            <person name="Schuster S.C."/>
            <person name="Gipson J."/>
            <person name="Zaitshik J."/>
            <person name="Landry C."/>
            <person name="Lawrence M.L."/>
        </authorList>
    </citation>
    <scope>NUCLEOTIDE SEQUENCE [LARGE SCALE GENOMIC DNA]</scope>
    <source>
        <strain evidence="5">93-146</strain>
    </source>
</reference>
<evidence type="ECO:0000259" key="3">
    <source>
        <dbReference type="Pfam" id="PF00294"/>
    </source>
</evidence>
<dbReference type="GO" id="GO:0016301">
    <property type="term" value="F:kinase activity"/>
    <property type="evidence" value="ECO:0007669"/>
    <property type="project" value="UniProtKB-KW"/>
</dbReference>
<protein>
    <submittedName>
        <fullName evidence="4">Kinase, pfkB family</fullName>
    </submittedName>
</protein>
<proteinExistence type="predicted"/>
<dbReference type="AlphaFoldDB" id="C5BE18"/>
<sequence>MHKRRGIIAIGNLIVDQSLRCTEYPQESMLTQITHVDKSCGGGCTNVLFGLSRIDPSLPLALSGVIGRDTYGDFILQETARHNVSTSRVHVSAQDVTSFTYVMVNSQNGNRTFFHHMGANHRLGATDFSNLDSQARIAHVAYLLLLPALEQEDRQWQTCGARALADLQRQGFAVSLDLVSAPETERYQRWVKPVLPYVDYLIINDQEARRLCQRPGDDDYIAQARSLLQMGVRKLVCIHFPQGAVAIDAEGKTYKADAYHVPSHEVVSTLGAGDAFCAGMLYGIHEEWPLADALRLGCACAHFNLFSLSATEGARTLSELHDFIQHEESQI</sequence>
<organism evidence="4 5">
    <name type="scientific">Edwardsiella ictaluri (strain 93-146)</name>
    <dbReference type="NCBI Taxonomy" id="634503"/>
    <lineage>
        <taxon>Bacteria</taxon>
        <taxon>Pseudomonadati</taxon>
        <taxon>Pseudomonadota</taxon>
        <taxon>Gammaproteobacteria</taxon>
        <taxon>Enterobacterales</taxon>
        <taxon>Hafniaceae</taxon>
        <taxon>Edwardsiella</taxon>
    </lineage>
</organism>
<dbReference type="PATRIC" id="fig|634503.3.peg.1575"/>
<accession>C5BE18</accession>
<dbReference type="Gene3D" id="3.40.1190.20">
    <property type="match status" value="1"/>
</dbReference>
<dbReference type="Pfam" id="PF00294">
    <property type="entry name" value="PfkB"/>
    <property type="match status" value="1"/>
</dbReference>
<dbReference type="PROSITE" id="PS00584">
    <property type="entry name" value="PFKB_KINASES_2"/>
    <property type="match status" value="1"/>
</dbReference>
<dbReference type="EMBL" id="CP001600">
    <property type="protein sequence ID" value="ACR68938.1"/>
    <property type="molecule type" value="Genomic_DNA"/>
</dbReference>
<evidence type="ECO:0000313" key="5">
    <source>
        <dbReference type="Proteomes" id="UP000001485"/>
    </source>
</evidence>
<evidence type="ECO:0000256" key="1">
    <source>
        <dbReference type="ARBA" id="ARBA00022679"/>
    </source>
</evidence>
<dbReference type="GeneID" id="69538731"/>
<keyword evidence="1" id="KW-0808">Transferase</keyword>
<dbReference type="RefSeq" id="WP_015871088.1">
    <property type="nucleotide sequence ID" value="NC_012779.2"/>
</dbReference>
<evidence type="ECO:0000256" key="2">
    <source>
        <dbReference type="ARBA" id="ARBA00022777"/>
    </source>
</evidence>
<dbReference type="SUPFAM" id="SSF53613">
    <property type="entry name" value="Ribokinase-like"/>
    <property type="match status" value="1"/>
</dbReference>
<dbReference type="OrthoDB" id="9813569at2"/>
<dbReference type="HOGENOM" id="CLU_027634_4_0_6"/>
<name>C5BE18_EDWI9</name>